<dbReference type="Proteomes" id="UP000183209">
    <property type="component" value="Unassembled WGS sequence"/>
</dbReference>
<dbReference type="SUPFAM" id="SSF52821">
    <property type="entry name" value="Rhodanese/Cell cycle control phosphatase"/>
    <property type="match status" value="1"/>
</dbReference>
<dbReference type="OrthoDB" id="9804286at2"/>
<keyword evidence="3" id="KW-0547">Nucleotide-binding</keyword>
<evidence type="ECO:0000256" key="2">
    <source>
        <dbReference type="ARBA" id="ARBA00022679"/>
    </source>
</evidence>
<feature type="domain" description="Rhodanese" evidence="13">
    <location>
        <begin position="271"/>
        <end position="359"/>
    </location>
</feature>
<dbReference type="InterPro" id="IPR000594">
    <property type="entry name" value="ThiF_NAD_FAD-bd"/>
</dbReference>
<evidence type="ECO:0000313" key="15">
    <source>
        <dbReference type="Proteomes" id="UP000183209"/>
    </source>
</evidence>
<evidence type="ECO:0000256" key="7">
    <source>
        <dbReference type="ARBA" id="ARBA00063809"/>
    </source>
</evidence>
<proteinExistence type="inferred from homology"/>
<dbReference type="SUPFAM" id="SSF69572">
    <property type="entry name" value="Activating enzymes of the ubiquitin-like proteins"/>
    <property type="match status" value="1"/>
</dbReference>
<dbReference type="Gene3D" id="3.40.250.10">
    <property type="entry name" value="Rhodanese-like domain"/>
    <property type="match status" value="1"/>
</dbReference>
<evidence type="ECO:0000256" key="5">
    <source>
        <dbReference type="ARBA" id="ARBA00052218"/>
    </source>
</evidence>
<evidence type="ECO:0000256" key="6">
    <source>
        <dbReference type="ARBA" id="ARBA00055169"/>
    </source>
</evidence>
<dbReference type="RefSeq" id="WP_074976858.1">
    <property type="nucleotide sequence ID" value="NZ_FPAG01000002.1"/>
</dbReference>
<dbReference type="CDD" id="cd00757">
    <property type="entry name" value="ThiF_MoeB_HesA_family"/>
    <property type="match status" value="1"/>
</dbReference>
<protein>
    <recommendedName>
        <fullName evidence="9">Molybdopterin-synthase adenylyltransferase</fullName>
        <ecNumber evidence="8">2.7.7.80</ecNumber>
    </recommendedName>
    <alternativeName>
        <fullName evidence="12">MoaD protein adenylase</fullName>
    </alternativeName>
    <alternativeName>
        <fullName evidence="10">Molybdopterin-converting factor subunit 1 adenylase</fullName>
    </alternativeName>
    <alternativeName>
        <fullName evidence="11">Sulfur carrier protein MoaD adenylyltransferase</fullName>
    </alternativeName>
</protein>
<comment type="subunit">
    <text evidence="7">Homodimer. Forms a stable heterotetrameric complex of 2 MoeB and 2 MoaD during adenylation of MoaD.</text>
</comment>
<dbReference type="GO" id="GO:0004792">
    <property type="term" value="F:thiosulfate-cyanide sulfurtransferase activity"/>
    <property type="evidence" value="ECO:0007669"/>
    <property type="project" value="TreeGrafter"/>
</dbReference>
<dbReference type="EMBL" id="FPAG01000002">
    <property type="protein sequence ID" value="SFS51357.1"/>
    <property type="molecule type" value="Genomic_DNA"/>
</dbReference>
<evidence type="ECO:0000259" key="13">
    <source>
        <dbReference type="PROSITE" id="PS50206"/>
    </source>
</evidence>
<evidence type="ECO:0000256" key="9">
    <source>
        <dbReference type="ARBA" id="ARBA00073635"/>
    </source>
</evidence>
<evidence type="ECO:0000256" key="3">
    <source>
        <dbReference type="ARBA" id="ARBA00022741"/>
    </source>
</evidence>
<name>A0A1I6QFW1_9FLAO</name>
<dbReference type="InterPro" id="IPR045886">
    <property type="entry name" value="ThiF/MoeB/HesA"/>
</dbReference>
<dbReference type="Gene3D" id="3.40.50.720">
    <property type="entry name" value="NAD(P)-binding Rossmann-like Domain"/>
    <property type="match status" value="1"/>
</dbReference>
<dbReference type="AlphaFoldDB" id="A0A1I6QFW1"/>
<dbReference type="GO" id="GO:0061605">
    <property type="term" value="F:molybdopterin-synthase adenylyltransferase activity"/>
    <property type="evidence" value="ECO:0007669"/>
    <property type="project" value="UniProtKB-EC"/>
</dbReference>
<dbReference type="Pfam" id="PF00899">
    <property type="entry name" value="ThiF"/>
    <property type="match status" value="1"/>
</dbReference>
<dbReference type="InterPro" id="IPR036873">
    <property type="entry name" value="Rhodanese-like_dom_sf"/>
</dbReference>
<organism evidence="14 15">
    <name type="scientific">Zhouia amylolytica</name>
    <dbReference type="NCBI Taxonomy" id="376730"/>
    <lineage>
        <taxon>Bacteria</taxon>
        <taxon>Pseudomonadati</taxon>
        <taxon>Bacteroidota</taxon>
        <taxon>Flavobacteriia</taxon>
        <taxon>Flavobacteriales</taxon>
        <taxon>Flavobacteriaceae</taxon>
        <taxon>Zhouia</taxon>
    </lineage>
</organism>
<dbReference type="PANTHER" id="PTHR10953:SF102">
    <property type="entry name" value="ADENYLYLTRANSFERASE AND SULFURTRANSFERASE MOCS3"/>
    <property type="match status" value="1"/>
</dbReference>
<dbReference type="FunFam" id="3.40.50.720:FF:000033">
    <property type="entry name" value="Adenylyltransferase and sulfurtransferase MOCS3"/>
    <property type="match status" value="1"/>
</dbReference>
<dbReference type="PROSITE" id="PS50206">
    <property type="entry name" value="RHODANESE_3"/>
    <property type="match status" value="1"/>
</dbReference>
<dbReference type="PANTHER" id="PTHR10953">
    <property type="entry name" value="UBIQUITIN-ACTIVATING ENZYME E1"/>
    <property type="match status" value="1"/>
</dbReference>
<comment type="similarity">
    <text evidence="1">Belongs to the HesA/MoeB/ThiF family.</text>
</comment>
<evidence type="ECO:0000256" key="11">
    <source>
        <dbReference type="ARBA" id="ARBA00075328"/>
    </source>
</evidence>
<evidence type="ECO:0000256" key="12">
    <source>
        <dbReference type="ARBA" id="ARBA00078531"/>
    </source>
</evidence>
<dbReference type="GO" id="GO:0008641">
    <property type="term" value="F:ubiquitin-like modifier activating enzyme activity"/>
    <property type="evidence" value="ECO:0007669"/>
    <property type="project" value="InterPro"/>
</dbReference>
<dbReference type="NCBIfam" id="NF004281">
    <property type="entry name" value="PRK05690.1"/>
    <property type="match status" value="1"/>
</dbReference>
<keyword evidence="2 14" id="KW-0808">Transferase</keyword>
<reference evidence="14 15" key="1">
    <citation type="submission" date="2016-10" db="EMBL/GenBank/DDBJ databases">
        <authorList>
            <person name="de Groot N.N."/>
        </authorList>
    </citation>
    <scope>NUCLEOTIDE SEQUENCE [LARGE SCALE GENOMIC DNA]</scope>
    <source>
        <strain evidence="14 15">CGMCC 1.6114</strain>
    </source>
</reference>
<comment type="catalytic activity">
    <reaction evidence="5">
        <text>[molybdopterin-synthase sulfur-carrier protein]-C-terminal Gly-Gly + ATP + H(+) = [molybdopterin-synthase sulfur-carrier protein]-C-terminal Gly-Gly-AMP + diphosphate</text>
        <dbReference type="Rhea" id="RHEA:43616"/>
        <dbReference type="Rhea" id="RHEA-COMP:12159"/>
        <dbReference type="Rhea" id="RHEA-COMP:12202"/>
        <dbReference type="ChEBI" id="CHEBI:15378"/>
        <dbReference type="ChEBI" id="CHEBI:30616"/>
        <dbReference type="ChEBI" id="CHEBI:33019"/>
        <dbReference type="ChEBI" id="CHEBI:90618"/>
        <dbReference type="ChEBI" id="CHEBI:90778"/>
        <dbReference type="EC" id="2.7.7.80"/>
    </reaction>
</comment>
<sequence length="362" mass="40162">MNNRYNRHIILSEIGEAGQNKINNARVLVIGAGGLGCPILQYLAAAGVGTLGIIDFDVVDETNLQRQILYGKKTLGINKAIAAKERLRDLNDLITIYTYSEPLTYQNAVTLFNQYDIIVDGSDNFETRYLVNDACIISEKPLVYGAIFKFEGQVAVFNHNGGPSYRCLFPSPPPSGSVPNCSEIGVLGVLPGIIGTLQANEVLKIILGIGEQLSGKLLCFNALDNQTTILNVNKSMEQFEKVLNEKPRFEQKELSITCDTDMIVSLQEITSFSEVQFIDVRELHEEPKLTGTNIIQIPLSSLSDQLHKISENRQKIFFCQSGIRSKKALAIAKNHHKSLCYSLKEGANELFLQLKNMQHENA</sequence>
<gene>
    <name evidence="14" type="ORF">SAMN04487906_0638</name>
</gene>
<evidence type="ECO:0000313" key="14">
    <source>
        <dbReference type="EMBL" id="SFS51357.1"/>
    </source>
</evidence>
<dbReference type="GO" id="GO:0005524">
    <property type="term" value="F:ATP binding"/>
    <property type="evidence" value="ECO:0007669"/>
    <property type="project" value="UniProtKB-KW"/>
</dbReference>
<accession>A0A1I6QFW1</accession>
<dbReference type="GO" id="GO:0005829">
    <property type="term" value="C:cytosol"/>
    <property type="evidence" value="ECO:0007669"/>
    <property type="project" value="TreeGrafter"/>
</dbReference>
<evidence type="ECO:0000256" key="1">
    <source>
        <dbReference type="ARBA" id="ARBA00009919"/>
    </source>
</evidence>
<dbReference type="InterPro" id="IPR001763">
    <property type="entry name" value="Rhodanese-like_dom"/>
</dbReference>
<comment type="function">
    <text evidence="6">Catalyzes the adenylation by ATP of the carboxyl group of the C-terminal glycine of sulfur carrier protein MoaD.</text>
</comment>
<dbReference type="InterPro" id="IPR035985">
    <property type="entry name" value="Ubiquitin-activating_enz"/>
</dbReference>
<dbReference type="GO" id="GO:0008146">
    <property type="term" value="F:sulfotransferase activity"/>
    <property type="evidence" value="ECO:0007669"/>
    <property type="project" value="TreeGrafter"/>
</dbReference>
<evidence type="ECO:0000256" key="8">
    <source>
        <dbReference type="ARBA" id="ARBA00066884"/>
    </source>
</evidence>
<keyword evidence="4" id="KW-0067">ATP-binding</keyword>
<evidence type="ECO:0000256" key="4">
    <source>
        <dbReference type="ARBA" id="ARBA00022840"/>
    </source>
</evidence>
<keyword evidence="14" id="KW-0548">Nucleotidyltransferase</keyword>
<dbReference type="EC" id="2.7.7.80" evidence="8"/>
<evidence type="ECO:0000256" key="10">
    <source>
        <dbReference type="ARBA" id="ARBA00075110"/>
    </source>
</evidence>